<feature type="domain" description="ABC transporter" evidence="8">
    <location>
        <begin position="357"/>
        <end position="595"/>
    </location>
</feature>
<keyword evidence="6 7" id="KW-0472">Membrane</keyword>
<feature type="domain" description="ABC transmembrane type-1" evidence="9">
    <location>
        <begin position="41"/>
        <end position="320"/>
    </location>
</feature>
<feature type="transmembrane region" description="Helical" evidence="7">
    <location>
        <begin position="76"/>
        <end position="99"/>
    </location>
</feature>
<keyword evidence="4 10" id="KW-0067">ATP-binding</keyword>
<evidence type="ECO:0000313" key="10">
    <source>
        <dbReference type="EMBL" id="GAA4754332.1"/>
    </source>
</evidence>
<keyword evidence="11" id="KW-1185">Reference proteome</keyword>
<keyword evidence="3" id="KW-0547">Nucleotide-binding</keyword>
<dbReference type="Gene3D" id="3.40.50.300">
    <property type="entry name" value="P-loop containing nucleotide triphosphate hydrolases"/>
    <property type="match status" value="1"/>
</dbReference>
<protein>
    <submittedName>
        <fullName evidence="10">ABC transporter ATP-binding protein</fullName>
    </submittedName>
</protein>
<feature type="transmembrane region" description="Helical" evidence="7">
    <location>
        <begin position="144"/>
        <end position="170"/>
    </location>
</feature>
<evidence type="ECO:0000256" key="6">
    <source>
        <dbReference type="ARBA" id="ARBA00023136"/>
    </source>
</evidence>
<evidence type="ECO:0000256" key="2">
    <source>
        <dbReference type="ARBA" id="ARBA00022692"/>
    </source>
</evidence>
<keyword evidence="5 7" id="KW-1133">Transmembrane helix</keyword>
<dbReference type="InterPro" id="IPR039421">
    <property type="entry name" value="Type_1_exporter"/>
</dbReference>
<dbReference type="PROSITE" id="PS50929">
    <property type="entry name" value="ABC_TM1F"/>
    <property type="match status" value="1"/>
</dbReference>
<evidence type="ECO:0000259" key="8">
    <source>
        <dbReference type="PROSITE" id="PS50893"/>
    </source>
</evidence>
<dbReference type="SMART" id="SM00382">
    <property type="entry name" value="AAA"/>
    <property type="match status" value="1"/>
</dbReference>
<dbReference type="InterPro" id="IPR011527">
    <property type="entry name" value="ABC1_TM_dom"/>
</dbReference>
<gene>
    <name evidence="10" type="ORF">GCM10025783_29180</name>
</gene>
<keyword evidence="2 7" id="KW-0812">Transmembrane</keyword>
<dbReference type="GO" id="GO:0005524">
    <property type="term" value="F:ATP binding"/>
    <property type="evidence" value="ECO:0007669"/>
    <property type="project" value="UniProtKB-KW"/>
</dbReference>
<dbReference type="PANTHER" id="PTHR43394">
    <property type="entry name" value="ATP-DEPENDENT PERMEASE MDL1, MITOCHONDRIAL"/>
    <property type="match status" value="1"/>
</dbReference>
<dbReference type="InterPro" id="IPR003439">
    <property type="entry name" value="ABC_transporter-like_ATP-bd"/>
</dbReference>
<sequence>MSTSTAAAAPRRGFRRVKEEGPRARFRDLLPYLSEHRAAIVVVIVLSVLGAGLSLAQPLLVQQVVTRVQRSQPLGGVVGLIAALVAVGAVVSGVQHYLLQRTGTSVVLTARTRLIRHLLRLPVADFDRRRTGDLVARVGTDTTLLYAVLTQGLVDAVGGVFTFVGAIIGMAILDPVLLGLTVLIVLFAIVVVGGLARRIRVASRKQQDAVGALTADVERSISAVRTIRASGATDRETESVLQGARRAWGAGLEVAKASAPVVPVASLTLNLAFLVVIGVGGFRVASGAIGIGSLVAFLLFLFLMVMPLGNAFGAAASVASALGALGRISEVLALPSETAEDPADLAIESGRPDAPAVEFDAVSFGYRGQDGARVDVLHDVTFAVPRGTRTALVGPSGAGKSTMLSLLERFYDVDGGAVRLGGIDLRRLPREVLRAQFGYVEQDAPALAGTIRDNLVLAAPLATDEDCLRVLDAVNLRATVLKHADGLAAQVGEEGVLLSGGERQRLAIARALLADAPILLLDESTSNLDGRNEQLLRDSLAAAGEGRTTIVIAHRLSTVVDADQIVVVDGGRVVAAGRHETLLETSPLYRELAATQLLV</sequence>
<dbReference type="SUPFAM" id="SSF52540">
    <property type="entry name" value="P-loop containing nucleoside triphosphate hydrolases"/>
    <property type="match status" value="1"/>
</dbReference>
<dbReference type="Gene3D" id="1.20.1560.10">
    <property type="entry name" value="ABC transporter type 1, transmembrane domain"/>
    <property type="match status" value="1"/>
</dbReference>
<dbReference type="InterPro" id="IPR027417">
    <property type="entry name" value="P-loop_NTPase"/>
</dbReference>
<evidence type="ECO:0000313" key="11">
    <source>
        <dbReference type="Proteomes" id="UP001500121"/>
    </source>
</evidence>
<dbReference type="InterPro" id="IPR017871">
    <property type="entry name" value="ABC_transporter-like_CS"/>
</dbReference>
<evidence type="ECO:0000256" key="1">
    <source>
        <dbReference type="ARBA" id="ARBA00004651"/>
    </source>
</evidence>
<accession>A0ABP8ZEL8</accession>
<dbReference type="PROSITE" id="PS50893">
    <property type="entry name" value="ABC_TRANSPORTER_2"/>
    <property type="match status" value="1"/>
</dbReference>
<comment type="subcellular location">
    <subcellularLocation>
        <location evidence="1">Cell membrane</location>
        <topology evidence="1">Multi-pass membrane protein</topology>
    </subcellularLocation>
</comment>
<feature type="transmembrane region" description="Helical" evidence="7">
    <location>
        <begin position="261"/>
        <end position="282"/>
    </location>
</feature>
<dbReference type="Pfam" id="PF00664">
    <property type="entry name" value="ABC_membrane"/>
    <property type="match status" value="1"/>
</dbReference>
<dbReference type="EMBL" id="BAABLP010000006">
    <property type="protein sequence ID" value="GAA4754332.1"/>
    <property type="molecule type" value="Genomic_DNA"/>
</dbReference>
<dbReference type="Proteomes" id="UP001500121">
    <property type="component" value="Unassembled WGS sequence"/>
</dbReference>
<feature type="transmembrane region" description="Helical" evidence="7">
    <location>
        <begin position="38"/>
        <end position="56"/>
    </location>
</feature>
<evidence type="ECO:0000256" key="7">
    <source>
        <dbReference type="SAM" id="Phobius"/>
    </source>
</evidence>
<reference evidence="11" key="1">
    <citation type="journal article" date="2019" name="Int. J. Syst. Evol. Microbiol.">
        <title>The Global Catalogue of Microorganisms (GCM) 10K type strain sequencing project: providing services to taxonomists for standard genome sequencing and annotation.</title>
        <authorList>
            <consortium name="The Broad Institute Genomics Platform"/>
            <consortium name="The Broad Institute Genome Sequencing Center for Infectious Disease"/>
            <person name="Wu L."/>
            <person name="Ma J."/>
        </authorList>
    </citation>
    <scope>NUCLEOTIDE SEQUENCE [LARGE SCALE GENOMIC DNA]</scope>
    <source>
        <strain evidence="11">JCM 19015</strain>
    </source>
</reference>
<dbReference type="CDD" id="cd18551">
    <property type="entry name" value="ABC_6TM_LmrA_like"/>
    <property type="match status" value="1"/>
</dbReference>
<dbReference type="PROSITE" id="PS00211">
    <property type="entry name" value="ABC_TRANSPORTER_1"/>
    <property type="match status" value="1"/>
</dbReference>
<evidence type="ECO:0000256" key="4">
    <source>
        <dbReference type="ARBA" id="ARBA00022840"/>
    </source>
</evidence>
<evidence type="ECO:0000256" key="5">
    <source>
        <dbReference type="ARBA" id="ARBA00022989"/>
    </source>
</evidence>
<evidence type="ECO:0000259" key="9">
    <source>
        <dbReference type="PROSITE" id="PS50929"/>
    </source>
</evidence>
<dbReference type="InterPro" id="IPR003593">
    <property type="entry name" value="AAA+_ATPase"/>
</dbReference>
<dbReference type="PANTHER" id="PTHR43394:SF1">
    <property type="entry name" value="ATP-BINDING CASSETTE SUB-FAMILY B MEMBER 10, MITOCHONDRIAL"/>
    <property type="match status" value="1"/>
</dbReference>
<dbReference type="RefSeq" id="WP_345482044.1">
    <property type="nucleotide sequence ID" value="NZ_BAABLP010000006.1"/>
</dbReference>
<name>A0ABP8ZEL8_9MICO</name>
<dbReference type="SUPFAM" id="SSF90123">
    <property type="entry name" value="ABC transporter transmembrane region"/>
    <property type="match status" value="1"/>
</dbReference>
<organism evidence="10 11">
    <name type="scientific">Amnibacterium soli</name>
    <dbReference type="NCBI Taxonomy" id="1282736"/>
    <lineage>
        <taxon>Bacteria</taxon>
        <taxon>Bacillati</taxon>
        <taxon>Actinomycetota</taxon>
        <taxon>Actinomycetes</taxon>
        <taxon>Micrococcales</taxon>
        <taxon>Microbacteriaceae</taxon>
        <taxon>Amnibacterium</taxon>
    </lineage>
</organism>
<evidence type="ECO:0000256" key="3">
    <source>
        <dbReference type="ARBA" id="ARBA00022741"/>
    </source>
</evidence>
<dbReference type="Pfam" id="PF00005">
    <property type="entry name" value="ABC_tran"/>
    <property type="match status" value="1"/>
</dbReference>
<dbReference type="InterPro" id="IPR036640">
    <property type="entry name" value="ABC1_TM_sf"/>
</dbReference>
<feature type="transmembrane region" description="Helical" evidence="7">
    <location>
        <begin position="176"/>
        <end position="196"/>
    </location>
</feature>
<comment type="caution">
    <text evidence="10">The sequence shown here is derived from an EMBL/GenBank/DDBJ whole genome shotgun (WGS) entry which is preliminary data.</text>
</comment>
<feature type="transmembrane region" description="Helical" evidence="7">
    <location>
        <begin position="288"/>
        <end position="308"/>
    </location>
</feature>
<proteinExistence type="predicted"/>